<dbReference type="InterPro" id="IPR038824">
    <property type="entry name" value="SHOC1-like"/>
</dbReference>
<dbReference type="Proteomes" id="UP001346149">
    <property type="component" value="Unassembled WGS sequence"/>
</dbReference>
<sequence>MILEYGGSCSTSRIITLFPEFSGHPCLHFLKVEINKLSAAQALCEGVGMPQQIIMEVERETQFVKCVEEYIDLSKLEALLNFVPLLDEMGNSNTKFLADPSIPHEAFSAEANNNWTGIMSFPEIVIIMNTLSTEKEMIVSRRSTYQKILALEEMGAQVIERDSNLPADIIISPTACLVWYECSNMQTKSSGPHEVSSWLPCYVEDIATNILSFLSYSFSCCILIFEGESDFLSNVMETSDGLYAAAASLGVDLQLFCSYSAELTDEIILSCIGIGTRLIKGLFPKIPEAETLAESFLSKFPSINPLTAHSIISNGGILADFLGWSYESRVNAVKKYHVPDESISLFSALCRYGEREDSQSIMTDTSSSVSSGPDTRKYYGDLGSENKRCKYTVVPPNRGKPPDVLLQGGSSKQYIDSTLAFHEISKVDAWESSKDKLTDRKGHESSLKKIVEKEELDSAFTRFPPKFTDPLDCNLQKVMDLPNSSVKQSLHWNIASADPYLGIEEATISSLKWPSSRNADTMTEKVKGTIDLVDHAVFNPIDFSFLVQDMNGDSTTEPEYSFGHGDLRTFPTAAEIESSPCCTSPAKHKKYSSMGGGVDYKIPSHQHKNETSHLKYESALTTAGFDERSSINIPSTAIRRDGSNFRGTPLRDALHSSYLQKGSPWTMEFLNRIREKSKLHQRSLLPEASPSLSIRKNIPNRTKRRSPSIHEFFKYQGGSTVRKIPKQKRQKTTSQSLGSFKNEKAISISMSGTPDDKRARRKLSYTTNEIGSQTRLVWSERSTYNRA</sequence>
<evidence type="ECO:0000313" key="3">
    <source>
        <dbReference type="Proteomes" id="UP001346149"/>
    </source>
</evidence>
<organism evidence="2 3">
    <name type="scientific">Trapa natans</name>
    <name type="common">Water chestnut</name>
    <dbReference type="NCBI Taxonomy" id="22666"/>
    <lineage>
        <taxon>Eukaryota</taxon>
        <taxon>Viridiplantae</taxon>
        <taxon>Streptophyta</taxon>
        <taxon>Embryophyta</taxon>
        <taxon>Tracheophyta</taxon>
        <taxon>Spermatophyta</taxon>
        <taxon>Magnoliopsida</taxon>
        <taxon>eudicotyledons</taxon>
        <taxon>Gunneridae</taxon>
        <taxon>Pentapetalae</taxon>
        <taxon>rosids</taxon>
        <taxon>malvids</taxon>
        <taxon>Myrtales</taxon>
        <taxon>Lythraceae</taxon>
        <taxon>Trapa</taxon>
    </lineage>
</organism>
<comment type="caution">
    <text evidence="2">The sequence shown here is derived from an EMBL/GenBank/DDBJ whole genome shotgun (WGS) entry which is preliminary data.</text>
</comment>
<dbReference type="PANTHER" id="PTHR35764">
    <property type="entry name" value="PROTEIN SHORTAGE IN CHIASMATA 1"/>
    <property type="match status" value="1"/>
</dbReference>
<evidence type="ECO:0008006" key="4">
    <source>
        <dbReference type="Google" id="ProtNLM"/>
    </source>
</evidence>
<dbReference type="EMBL" id="JAXQNO010000008">
    <property type="protein sequence ID" value="KAK4793489.1"/>
    <property type="molecule type" value="Genomic_DNA"/>
</dbReference>
<keyword evidence="3" id="KW-1185">Reference proteome</keyword>
<feature type="region of interest" description="Disordered" evidence="1">
    <location>
        <begin position="724"/>
        <end position="760"/>
    </location>
</feature>
<protein>
    <recommendedName>
        <fullName evidence="4">Protein SHORTAGE IN CHIASMATA 1</fullName>
    </recommendedName>
</protein>
<evidence type="ECO:0000313" key="2">
    <source>
        <dbReference type="EMBL" id="KAK4793489.1"/>
    </source>
</evidence>
<evidence type="ECO:0000256" key="1">
    <source>
        <dbReference type="SAM" id="MobiDB-lite"/>
    </source>
</evidence>
<name>A0AAN7R678_TRANT</name>
<proteinExistence type="predicted"/>
<dbReference type="AlphaFoldDB" id="A0AAN7R678"/>
<dbReference type="GO" id="GO:0000712">
    <property type="term" value="P:resolution of meiotic recombination intermediates"/>
    <property type="evidence" value="ECO:0007669"/>
    <property type="project" value="TreeGrafter"/>
</dbReference>
<accession>A0AAN7R678</accession>
<dbReference type="PANTHER" id="PTHR35764:SF1">
    <property type="entry name" value="PROTEIN SHORTAGE IN CHIASMATA 1"/>
    <property type="match status" value="1"/>
</dbReference>
<gene>
    <name evidence="2" type="ORF">SAY86_023924</name>
</gene>
<reference evidence="2 3" key="1">
    <citation type="journal article" date="2023" name="Hortic Res">
        <title>Pangenome of water caltrop reveals structural variations and asymmetric subgenome divergence after allopolyploidization.</title>
        <authorList>
            <person name="Zhang X."/>
            <person name="Chen Y."/>
            <person name="Wang L."/>
            <person name="Yuan Y."/>
            <person name="Fang M."/>
            <person name="Shi L."/>
            <person name="Lu R."/>
            <person name="Comes H.P."/>
            <person name="Ma Y."/>
            <person name="Chen Y."/>
            <person name="Huang G."/>
            <person name="Zhou Y."/>
            <person name="Zheng Z."/>
            <person name="Qiu Y."/>
        </authorList>
    </citation>
    <scope>NUCLEOTIDE SEQUENCE [LARGE SCALE GENOMIC DNA]</scope>
    <source>
        <strain evidence="2">F231</strain>
    </source>
</reference>